<proteinExistence type="predicted"/>
<gene>
    <name evidence="1" type="ORF">CANCADRAFT_3403</name>
</gene>
<dbReference type="AlphaFoldDB" id="A0A1E4TAS8"/>
<keyword evidence="2" id="KW-1185">Reference proteome</keyword>
<accession>A0A1E4TAS8</accession>
<name>A0A1E4TAS8_9ASCO</name>
<dbReference type="EMBL" id="KV453843">
    <property type="protein sequence ID" value="ODV88758.1"/>
    <property type="molecule type" value="Genomic_DNA"/>
</dbReference>
<evidence type="ECO:0000313" key="1">
    <source>
        <dbReference type="EMBL" id="ODV88758.1"/>
    </source>
</evidence>
<sequence>MTSMLPNSTLSTSNATGVFSSMNANSTTLSDISSQSASSAFVNSSGASSFPSSTGAPGPYPIAAFCNTQPNYTDGSVYAAMYTPSTITVNAEYVANGLYRSLPSTELHPFTNDQQITVDIPYASGDPYNQLIEILFYAESSITVPLFDVQVSTTADWQDGYVYIGESGAQCSNIGDIGVGGYNISGSYSGGWTIDYEFAANKWYPMRLVFSTDGQFQGPVSIVFQFNTMTFKGPEFGSVHPVPKVSSVSSSMASTLLASSMSSLQTGSISESSKSALSASVSSSGASSLSSSTGTPQPDPNQAFCNTEPNYSTGAVYAALYTPSVIIENKEYVADGLYRSLPSTELNTTTNIYNILIDTSAQSDKALIEVLFYAETSTIFEAFDVFLYNIAWTQGYVFIGESAAQCSNISDIGIGGYNASHYFNDNWKISYWMLSNEWYPMRLVFITEEYPGNIVINFPLYTMTFIGPEFGSVHPVPKVSSVTRSLASTSFVTSLSSLQTGSILESSKSALSASVSSSGASSLSSSTGTPQPDPNQAFCNTEPDYSTGLAYAALYTPTGNIQNPEYVANGLYRSFPSTELYPTVSDQQIATDIPYDSEDRDSQLLEILFYAKSSITVEYFYISVYSTDRQIDGYVYIGESAAQCSNISDIGVGGYNISVTYAETWLIDYEFAANEWYPMRVVLIIEGRVDDDSAIPIAQSLEVFILFLRFL</sequence>
<evidence type="ECO:0000313" key="2">
    <source>
        <dbReference type="Proteomes" id="UP000095023"/>
    </source>
</evidence>
<dbReference type="Proteomes" id="UP000095023">
    <property type="component" value="Unassembled WGS sequence"/>
</dbReference>
<organism evidence="1 2">
    <name type="scientific">Tortispora caseinolytica NRRL Y-17796</name>
    <dbReference type="NCBI Taxonomy" id="767744"/>
    <lineage>
        <taxon>Eukaryota</taxon>
        <taxon>Fungi</taxon>
        <taxon>Dikarya</taxon>
        <taxon>Ascomycota</taxon>
        <taxon>Saccharomycotina</taxon>
        <taxon>Trigonopsidomycetes</taxon>
        <taxon>Trigonopsidales</taxon>
        <taxon>Trigonopsidaceae</taxon>
        <taxon>Tortispora</taxon>
    </lineage>
</organism>
<protein>
    <submittedName>
        <fullName evidence="1">Uncharacterized protein</fullName>
    </submittedName>
</protein>
<reference evidence="2" key="1">
    <citation type="submission" date="2016-02" db="EMBL/GenBank/DDBJ databases">
        <title>Comparative genomics of biotechnologically important yeasts.</title>
        <authorList>
            <consortium name="DOE Joint Genome Institute"/>
            <person name="Riley R."/>
            <person name="Haridas S."/>
            <person name="Wolfe K.H."/>
            <person name="Lopes M.R."/>
            <person name="Hittinger C.T."/>
            <person name="Goker M."/>
            <person name="Salamov A."/>
            <person name="Wisecaver J."/>
            <person name="Long T.M."/>
            <person name="Aerts A.L."/>
            <person name="Barry K."/>
            <person name="Choi C."/>
            <person name="Clum A."/>
            <person name="Coughlan A.Y."/>
            <person name="Deshpande S."/>
            <person name="Douglass A.P."/>
            <person name="Hanson S.J."/>
            <person name="Klenk H.-P."/>
            <person name="Labutti K."/>
            <person name="Lapidus A."/>
            <person name="Lindquist E."/>
            <person name="Lipzen A."/>
            <person name="Meier-Kolthoff J.P."/>
            <person name="Ohm R.A."/>
            <person name="Otillar R.P."/>
            <person name="Pangilinan J."/>
            <person name="Peng Y."/>
            <person name="Rokas A."/>
            <person name="Rosa C.A."/>
            <person name="Scheuner C."/>
            <person name="Sibirny A.A."/>
            <person name="Slot J.C."/>
            <person name="Stielow J.B."/>
            <person name="Sun H."/>
            <person name="Kurtzman C.P."/>
            <person name="Blackwell M."/>
            <person name="Jeffries T.W."/>
            <person name="Grigoriev I.V."/>
        </authorList>
    </citation>
    <scope>NUCLEOTIDE SEQUENCE [LARGE SCALE GENOMIC DNA]</scope>
    <source>
        <strain evidence="2">NRRL Y-17796</strain>
    </source>
</reference>